<reference evidence="1" key="1">
    <citation type="submission" date="2020-08" db="EMBL/GenBank/DDBJ databases">
        <title>Plant Genome Project.</title>
        <authorList>
            <person name="Zhang R.-G."/>
        </authorList>
    </citation>
    <scope>NUCLEOTIDE SEQUENCE</scope>
    <source>
        <strain evidence="1">WSP0</strain>
        <tissue evidence="1">Leaf</tissue>
    </source>
</reference>
<dbReference type="AlphaFoldDB" id="A0AAV6L3M9"/>
<keyword evidence="2" id="KW-1185">Reference proteome</keyword>
<sequence>MANPTSCDSTKGSITHVIFDMDGLLLDTEKFYTEVQEIILARYNKTFDWSLKAKMMGKKAIESARIFIEETGIDSLTPEEFLVEREDMLQSLFPTSELMPEVKQGKPSPDIFLAAAKRFEGGPIVPQNTLVFEDAPLGVCAAKSAGMSAVMVPDPRLDSSYHGGADQILSSLLDFNPYEWGLPPFEKAAS</sequence>
<dbReference type="Gene3D" id="3.40.50.1000">
    <property type="entry name" value="HAD superfamily/HAD-like"/>
    <property type="match status" value="1"/>
</dbReference>
<dbReference type="FunFam" id="1.10.150.240:FF:000001">
    <property type="entry name" value="Haloacid dehalogenase-like hydrolase domain"/>
    <property type="match status" value="1"/>
</dbReference>
<evidence type="ECO:0000313" key="1">
    <source>
        <dbReference type="EMBL" id="KAG5559658.1"/>
    </source>
</evidence>
<dbReference type="InterPro" id="IPR023198">
    <property type="entry name" value="PGP-like_dom2"/>
</dbReference>
<dbReference type="PANTHER" id="PTHR18901">
    <property type="entry name" value="2-DEOXYGLUCOSE-6-PHOSPHATE PHOSPHATASE 2"/>
    <property type="match status" value="1"/>
</dbReference>
<dbReference type="NCBIfam" id="TIGR01509">
    <property type="entry name" value="HAD-SF-IA-v3"/>
    <property type="match status" value="1"/>
</dbReference>
<dbReference type="Proteomes" id="UP000823749">
    <property type="component" value="Chromosome 3"/>
</dbReference>
<gene>
    <name evidence="1" type="ORF">RHGRI_009250</name>
</gene>
<dbReference type="PANTHER" id="PTHR18901:SF38">
    <property type="entry name" value="PSEUDOURIDINE-5'-PHOSPHATASE"/>
    <property type="match status" value="1"/>
</dbReference>
<dbReference type="Gene3D" id="1.10.150.240">
    <property type="entry name" value="Putative phosphatase, domain 2"/>
    <property type="match status" value="1"/>
</dbReference>
<evidence type="ECO:0008006" key="3">
    <source>
        <dbReference type="Google" id="ProtNLM"/>
    </source>
</evidence>
<dbReference type="GO" id="GO:0043136">
    <property type="term" value="F:sn-glycerol 3-phosphatase activity"/>
    <property type="evidence" value="ECO:0007669"/>
    <property type="project" value="TreeGrafter"/>
</dbReference>
<dbReference type="SUPFAM" id="SSF56784">
    <property type="entry name" value="HAD-like"/>
    <property type="match status" value="1"/>
</dbReference>
<name>A0AAV6L3M9_9ERIC</name>
<organism evidence="1 2">
    <name type="scientific">Rhododendron griersonianum</name>
    <dbReference type="NCBI Taxonomy" id="479676"/>
    <lineage>
        <taxon>Eukaryota</taxon>
        <taxon>Viridiplantae</taxon>
        <taxon>Streptophyta</taxon>
        <taxon>Embryophyta</taxon>
        <taxon>Tracheophyta</taxon>
        <taxon>Spermatophyta</taxon>
        <taxon>Magnoliopsida</taxon>
        <taxon>eudicotyledons</taxon>
        <taxon>Gunneridae</taxon>
        <taxon>Pentapetalae</taxon>
        <taxon>asterids</taxon>
        <taxon>Ericales</taxon>
        <taxon>Ericaceae</taxon>
        <taxon>Ericoideae</taxon>
        <taxon>Rhodoreae</taxon>
        <taxon>Rhododendron</taxon>
    </lineage>
</organism>
<dbReference type="InterPro" id="IPR023214">
    <property type="entry name" value="HAD_sf"/>
</dbReference>
<evidence type="ECO:0000313" key="2">
    <source>
        <dbReference type="Proteomes" id="UP000823749"/>
    </source>
</evidence>
<dbReference type="EMBL" id="JACTNZ010000003">
    <property type="protein sequence ID" value="KAG5559658.1"/>
    <property type="molecule type" value="Genomic_DNA"/>
</dbReference>
<dbReference type="GO" id="GO:0006114">
    <property type="term" value="P:glycerol biosynthetic process"/>
    <property type="evidence" value="ECO:0007669"/>
    <property type="project" value="TreeGrafter"/>
</dbReference>
<comment type="caution">
    <text evidence="1">The sequence shown here is derived from an EMBL/GenBank/DDBJ whole genome shotgun (WGS) entry which is preliminary data.</text>
</comment>
<dbReference type="InterPro" id="IPR006439">
    <property type="entry name" value="HAD-SF_hydro_IA"/>
</dbReference>
<accession>A0AAV6L3M9</accession>
<protein>
    <recommendedName>
        <fullName evidence="3">(DL)-glycerol-3-phosphatase 2</fullName>
    </recommendedName>
</protein>
<proteinExistence type="predicted"/>
<dbReference type="InterPro" id="IPR036412">
    <property type="entry name" value="HAD-like_sf"/>
</dbReference>